<keyword evidence="2" id="KW-1185">Reference proteome</keyword>
<name>A0ABW1ZMF2_9DEIO</name>
<protein>
    <submittedName>
        <fullName evidence="1">Uncharacterized protein</fullName>
    </submittedName>
</protein>
<dbReference type="RefSeq" id="WP_380057146.1">
    <property type="nucleotide sequence ID" value="NZ_JBHSWB010000001.1"/>
</dbReference>
<dbReference type="EMBL" id="JBHSWB010000001">
    <property type="protein sequence ID" value="MFC6661595.1"/>
    <property type="molecule type" value="Genomic_DNA"/>
</dbReference>
<accession>A0ABW1ZMF2</accession>
<evidence type="ECO:0000313" key="1">
    <source>
        <dbReference type="EMBL" id="MFC6661595.1"/>
    </source>
</evidence>
<reference evidence="2" key="1">
    <citation type="journal article" date="2019" name="Int. J. Syst. Evol. Microbiol.">
        <title>The Global Catalogue of Microorganisms (GCM) 10K type strain sequencing project: providing services to taxonomists for standard genome sequencing and annotation.</title>
        <authorList>
            <consortium name="The Broad Institute Genomics Platform"/>
            <consortium name="The Broad Institute Genome Sequencing Center for Infectious Disease"/>
            <person name="Wu L."/>
            <person name="Ma J."/>
        </authorList>
    </citation>
    <scope>NUCLEOTIDE SEQUENCE [LARGE SCALE GENOMIC DNA]</scope>
    <source>
        <strain evidence="2">CCUG 63830</strain>
    </source>
</reference>
<sequence length="45" mass="4886">MQAWPSAPQLTLSSAEAARIDAELLPFVPALEAAATEAYRDRISR</sequence>
<proteinExistence type="predicted"/>
<organism evidence="1 2">
    <name type="scientific">Deinococcus multiflagellatus</name>
    <dbReference type="NCBI Taxonomy" id="1656887"/>
    <lineage>
        <taxon>Bacteria</taxon>
        <taxon>Thermotogati</taxon>
        <taxon>Deinococcota</taxon>
        <taxon>Deinococci</taxon>
        <taxon>Deinococcales</taxon>
        <taxon>Deinococcaceae</taxon>
        <taxon>Deinococcus</taxon>
    </lineage>
</organism>
<evidence type="ECO:0000313" key="2">
    <source>
        <dbReference type="Proteomes" id="UP001596317"/>
    </source>
</evidence>
<dbReference type="Proteomes" id="UP001596317">
    <property type="component" value="Unassembled WGS sequence"/>
</dbReference>
<gene>
    <name evidence="1" type="ORF">ACFP90_15570</name>
</gene>
<comment type="caution">
    <text evidence="1">The sequence shown here is derived from an EMBL/GenBank/DDBJ whole genome shotgun (WGS) entry which is preliminary data.</text>
</comment>